<dbReference type="PANTHER" id="PTHR33069:SF3">
    <property type="entry name" value="DYNEIN HEAVY CHAIN TAIL DOMAIN-CONTAINING PROTEIN"/>
    <property type="match status" value="1"/>
</dbReference>
<comment type="caution">
    <text evidence="1">The sequence shown here is derived from an EMBL/GenBank/DDBJ whole genome shotgun (WGS) entry which is preliminary data.</text>
</comment>
<sequence>MLTGSHPVPLEAKKGLRAAEVGPRSRISRTVGDALRLPFLFYLTANVILLNRSIDYIQLFLLLSLRCMNCFKSPNTKTEAQYQQHIQVKPILYPSLSTWKIRDTTPAGIAATSSCHKKLTLNPHTPDPILAGFTNLSKKYGLSPNDGRGTYGPNSLDRGFSALSIDEIEPQENLLNKVVHGYCLPQLKEQVQTLSSALAPSGFAKQPEMMRQVILQTQAAIDRMLHRTQGVLGDICLPPTALMSSLTERMDDGEFRSVKAYRLDLLKPKFNEEVLYHLNQLFTRGHTLFQHIQLAPNNLRPQELDACSPRHKFLQDVNRVTRGIEATIRILECSELELAQEQWVFELPKIDEMTHAIMGIIHRYQTRQINTDPAARNPVDPPAIQLAKLSLPLIKIVKLFFTKISVNRGMNRKLLPTLSKMSSGHIHCIAHSPGKIHGDIIQLLLLLQPAAAENRFNAATCQQYIKLINQIKADIDTPSLHVVQYCLPLLTNTPEFQARAYYIRWFETWDTLFDLAVRNCKRRAKKLDPSRPVNN</sequence>
<dbReference type="Proteomes" id="UP000325313">
    <property type="component" value="Unassembled WGS sequence"/>
</dbReference>
<accession>A0A5B0RAM4</accession>
<reference evidence="1 2" key="1">
    <citation type="submission" date="2019-05" db="EMBL/GenBank/DDBJ databases">
        <title>Emergence of the Ug99 lineage of the wheat stem rust pathogen through somatic hybridization.</title>
        <authorList>
            <person name="Li F."/>
            <person name="Upadhyaya N.M."/>
            <person name="Sperschneider J."/>
            <person name="Matny O."/>
            <person name="Nguyen-Phuc H."/>
            <person name="Mago R."/>
            <person name="Raley C."/>
            <person name="Miller M.E."/>
            <person name="Silverstein K.A.T."/>
            <person name="Henningsen E."/>
            <person name="Hirsch C.D."/>
            <person name="Visser B."/>
            <person name="Pretorius Z.A."/>
            <person name="Steffenson B.J."/>
            <person name="Schwessinger B."/>
            <person name="Dodds P.N."/>
            <person name="Figueroa M."/>
        </authorList>
    </citation>
    <scope>NUCLEOTIDE SEQUENCE [LARGE SCALE GENOMIC DNA]</scope>
    <source>
        <strain evidence="1 2">Ug99</strain>
    </source>
</reference>
<evidence type="ECO:0000313" key="2">
    <source>
        <dbReference type="Proteomes" id="UP000325313"/>
    </source>
</evidence>
<dbReference type="PANTHER" id="PTHR33069">
    <property type="entry name" value="CHROMOSOME 7, WHOLE GENOME SHOTGUN SEQUENCE-RELATED"/>
    <property type="match status" value="1"/>
</dbReference>
<gene>
    <name evidence="1" type="ORF">PGTUg99_028516</name>
</gene>
<name>A0A5B0RAM4_PUCGR</name>
<protein>
    <submittedName>
        <fullName evidence="1">Uncharacterized protein</fullName>
    </submittedName>
</protein>
<proteinExistence type="predicted"/>
<dbReference type="AlphaFoldDB" id="A0A5B0RAM4"/>
<organism evidence="1 2">
    <name type="scientific">Puccinia graminis f. sp. tritici</name>
    <dbReference type="NCBI Taxonomy" id="56615"/>
    <lineage>
        <taxon>Eukaryota</taxon>
        <taxon>Fungi</taxon>
        <taxon>Dikarya</taxon>
        <taxon>Basidiomycota</taxon>
        <taxon>Pucciniomycotina</taxon>
        <taxon>Pucciniomycetes</taxon>
        <taxon>Pucciniales</taxon>
        <taxon>Pucciniaceae</taxon>
        <taxon>Puccinia</taxon>
    </lineage>
</organism>
<evidence type="ECO:0000313" key="1">
    <source>
        <dbReference type="EMBL" id="KAA1122115.1"/>
    </source>
</evidence>
<dbReference type="EMBL" id="VDEP01000236">
    <property type="protein sequence ID" value="KAA1122115.1"/>
    <property type="molecule type" value="Genomic_DNA"/>
</dbReference>